<dbReference type="EC" id="2.7.11.1" evidence="1"/>
<dbReference type="PROSITE" id="PS50011">
    <property type="entry name" value="PROTEIN_KINASE_DOM"/>
    <property type="match status" value="1"/>
</dbReference>
<dbReference type="Gene3D" id="1.10.510.10">
    <property type="entry name" value="Transferase(Phosphotransferase) domain 1"/>
    <property type="match status" value="1"/>
</dbReference>
<dbReference type="InterPro" id="IPR008271">
    <property type="entry name" value="Ser/Thr_kinase_AS"/>
</dbReference>
<protein>
    <recommendedName>
        <fullName evidence="1">non-specific serine/threonine protein kinase</fullName>
        <ecNumber evidence="1">2.7.11.1</ecNumber>
    </recommendedName>
</protein>
<dbReference type="InterPro" id="IPR000719">
    <property type="entry name" value="Prot_kinase_dom"/>
</dbReference>
<sequence>MIWEANSLYQWVYDRHLNDFYIFLHNRGFSIVDLVHDPETRRSFALKRIVCHSKEDERNAVQEMEYYRCFKHPNIVECIDGCMVEKHSLGRNHVSEVCVLFPYYRRGTLQDELMMRAKSKNYIPELRVLRLFRQMCEGVRAIHSAQPIALAHRDLKPANVLLDQDDTPVWMDFGSMSKARMEIHKASEALALQDLAAERCTMPYKAPELFNVECNTSIDERVDIWSLGCCLYAMCYFKSPFDFVYERGDSVALAVVSGNVHFPEETPYSGGLHNLVRSMLEVSVLQRPFIDGVLLQVDSLLAVHEDKI</sequence>
<keyword evidence="3" id="KW-0808">Transferase</keyword>
<keyword evidence="5" id="KW-0418">Kinase</keyword>
<evidence type="ECO:0000256" key="4">
    <source>
        <dbReference type="ARBA" id="ARBA00022741"/>
    </source>
</evidence>
<reference evidence="11" key="1">
    <citation type="submission" date="2025-08" db="UniProtKB">
        <authorList>
            <consortium name="RefSeq"/>
        </authorList>
    </citation>
    <scope>IDENTIFICATION</scope>
    <source>
        <tissue evidence="11">Muscle</tissue>
    </source>
</reference>
<feature type="domain" description="Protein kinase" evidence="9">
    <location>
        <begin position="18"/>
        <end position="301"/>
    </location>
</feature>
<evidence type="ECO:0000259" key="9">
    <source>
        <dbReference type="PROSITE" id="PS50011"/>
    </source>
</evidence>
<comment type="catalytic activity">
    <reaction evidence="7">
        <text>L-threonyl-[protein] + ATP = O-phospho-L-threonyl-[protein] + ADP + H(+)</text>
        <dbReference type="Rhea" id="RHEA:46608"/>
        <dbReference type="Rhea" id="RHEA-COMP:11060"/>
        <dbReference type="Rhea" id="RHEA-COMP:11605"/>
        <dbReference type="ChEBI" id="CHEBI:15378"/>
        <dbReference type="ChEBI" id="CHEBI:30013"/>
        <dbReference type="ChEBI" id="CHEBI:30616"/>
        <dbReference type="ChEBI" id="CHEBI:61977"/>
        <dbReference type="ChEBI" id="CHEBI:456216"/>
        <dbReference type="EC" id="2.7.11.1"/>
    </reaction>
</comment>
<evidence type="ECO:0000256" key="7">
    <source>
        <dbReference type="ARBA" id="ARBA00047899"/>
    </source>
</evidence>
<dbReference type="SMART" id="SM00220">
    <property type="entry name" value="S_TKc"/>
    <property type="match status" value="1"/>
</dbReference>
<keyword evidence="10" id="KW-1185">Reference proteome</keyword>
<dbReference type="InterPro" id="IPR011009">
    <property type="entry name" value="Kinase-like_dom_sf"/>
</dbReference>
<evidence type="ECO:0000256" key="8">
    <source>
        <dbReference type="ARBA" id="ARBA00048679"/>
    </source>
</evidence>
<dbReference type="Pfam" id="PF00069">
    <property type="entry name" value="Pkinase"/>
    <property type="match status" value="1"/>
</dbReference>
<keyword evidence="2" id="KW-0723">Serine/threonine-protein kinase</keyword>
<gene>
    <name evidence="11" type="primary">LOC106468004</name>
</gene>
<accession>A0ABM1T7Y1</accession>
<dbReference type="GeneID" id="106468004"/>
<keyword evidence="6" id="KW-0067">ATP-binding</keyword>
<organism evidence="10 11">
    <name type="scientific">Limulus polyphemus</name>
    <name type="common">Atlantic horseshoe crab</name>
    <dbReference type="NCBI Taxonomy" id="6850"/>
    <lineage>
        <taxon>Eukaryota</taxon>
        <taxon>Metazoa</taxon>
        <taxon>Ecdysozoa</taxon>
        <taxon>Arthropoda</taxon>
        <taxon>Chelicerata</taxon>
        <taxon>Merostomata</taxon>
        <taxon>Xiphosura</taxon>
        <taxon>Limulidae</taxon>
        <taxon>Limulus</taxon>
    </lineage>
</organism>
<evidence type="ECO:0000256" key="6">
    <source>
        <dbReference type="ARBA" id="ARBA00022840"/>
    </source>
</evidence>
<dbReference type="PIRSF" id="PIRSF000654">
    <property type="entry name" value="Integrin-linked_kinase"/>
    <property type="match status" value="1"/>
</dbReference>
<evidence type="ECO:0000256" key="1">
    <source>
        <dbReference type="ARBA" id="ARBA00012513"/>
    </source>
</evidence>
<dbReference type="SUPFAM" id="SSF56112">
    <property type="entry name" value="Protein kinase-like (PK-like)"/>
    <property type="match status" value="1"/>
</dbReference>
<dbReference type="PROSITE" id="PS00108">
    <property type="entry name" value="PROTEIN_KINASE_ST"/>
    <property type="match status" value="1"/>
</dbReference>
<dbReference type="PANTHER" id="PTHR45998:SF2">
    <property type="entry name" value="SERINE_THREONINE-PROTEIN KINASE 16"/>
    <property type="match status" value="1"/>
</dbReference>
<evidence type="ECO:0000313" key="11">
    <source>
        <dbReference type="RefSeq" id="XP_022251987.1"/>
    </source>
</evidence>
<evidence type="ECO:0000256" key="2">
    <source>
        <dbReference type="ARBA" id="ARBA00022527"/>
    </source>
</evidence>
<dbReference type="PANTHER" id="PTHR45998">
    <property type="entry name" value="SERINE/THREONINE-PROTEIN KINASE 16"/>
    <property type="match status" value="1"/>
</dbReference>
<dbReference type="InterPro" id="IPR052239">
    <property type="entry name" value="Ser/Thr-specific_kinases"/>
</dbReference>
<evidence type="ECO:0000256" key="3">
    <source>
        <dbReference type="ARBA" id="ARBA00022679"/>
    </source>
</evidence>
<evidence type="ECO:0000256" key="5">
    <source>
        <dbReference type="ARBA" id="ARBA00022777"/>
    </source>
</evidence>
<dbReference type="CDD" id="cd13986">
    <property type="entry name" value="STKc_16"/>
    <property type="match status" value="1"/>
</dbReference>
<dbReference type="RefSeq" id="XP_022251987.1">
    <property type="nucleotide sequence ID" value="XM_022396279.1"/>
</dbReference>
<keyword evidence="4" id="KW-0547">Nucleotide-binding</keyword>
<comment type="catalytic activity">
    <reaction evidence="8">
        <text>L-seryl-[protein] + ATP = O-phospho-L-seryl-[protein] + ADP + H(+)</text>
        <dbReference type="Rhea" id="RHEA:17989"/>
        <dbReference type="Rhea" id="RHEA-COMP:9863"/>
        <dbReference type="Rhea" id="RHEA-COMP:11604"/>
        <dbReference type="ChEBI" id="CHEBI:15378"/>
        <dbReference type="ChEBI" id="CHEBI:29999"/>
        <dbReference type="ChEBI" id="CHEBI:30616"/>
        <dbReference type="ChEBI" id="CHEBI:83421"/>
        <dbReference type="ChEBI" id="CHEBI:456216"/>
        <dbReference type="EC" id="2.7.11.1"/>
    </reaction>
</comment>
<name>A0ABM1T7Y1_LIMPO</name>
<dbReference type="Proteomes" id="UP000694941">
    <property type="component" value="Unplaced"/>
</dbReference>
<proteinExistence type="predicted"/>
<evidence type="ECO:0000313" key="10">
    <source>
        <dbReference type="Proteomes" id="UP000694941"/>
    </source>
</evidence>